<protein>
    <submittedName>
        <fullName evidence="1">Uncharacterized protein</fullName>
    </submittedName>
</protein>
<accession>X1SUJ4</accession>
<sequence>MASTSKLIVLLGLVIMSPVVSLAWQENGVVICDDPNLQANPVIASDDSYGAIITWVDHRAGNYDIYAQRIDSSGTRQWVSGSDSNGVIVCNAAGYQHECRILADGSGGAIIIWQDKKVSPNDWDIYAQKLNSSGERQWTPENGILVWDGWIEINHEIVSDGAGGAIITCRDDSPYKIYAQKIISSGTLPWGLGAKIVSD</sequence>
<proteinExistence type="predicted"/>
<comment type="caution">
    <text evidence="1">The sequence shown here is derived from an EMBL/GenBank/DDBJ whole genome shotgun (WGS) entry which is preliminary data.</text>
</comment>
<feature type="non-terminal residue" evidence="1">
    <location>
        <position position="199"/>
    </location>
</feature>
<dbReference type="AlphaFoldDB" id="X1SUJ4"/>
<organism evidence="1">
    <name type="scientific">marine sediment metagenome</name>
    <dbReference type="NCBI Taxonomy" id="412755"/>
    <lineage>
        <taxon>unclassified sequences</taxon>
        <taxon>metagenomes</taxon>
        <taxon>ecological metagenomes</taxon>
    </lineage>
</organism>
<reference evidence="1" key="1">
    <citation type="journal article" date="2014" name="Front. Microbiol.">
        <title>High frequency of phylogenetically diverse reductive dehalogenase-homologous genes in deep subseafloor sedimentary metagenomes.</title>
        <authorList>
            <person name="Kawai M."/>
            <person name="Futagami T."/>
            <person name="Toyoda A."/>
            <person name="Takaki Y."/>
            <person name="Nishi S."/>
            <person name="Hori S."/>
            <person name="Arai W."/>
            <person name="Tsubouchi T."/>
            <person name="Morono Y."/>
            <person name="Uchiyama I."/>
            <person name="Ito T."/>
            <person name="Fujiyama A."/>
            <person name="Inagaki F."/>
            <person name="Takami H."/>
        </authorList>
    </citation>
    <scope>NUCLEOTIDE SEQUENCE</scope>
    <source>
        <strain evidence="1">Expedition CK06-06</strain>
    </source>
</reference>
<name>X1SUJ4_9ZZZZ</name>
<dbReference type="EMBL" id="BARW01023534">
    <property type="protein sequence ID" value="GAI96757.1"/>
    <property type="molecule type" value="Genomic_DNA"/>
</dbReference>
<evidence type="ECO:0000313" key="1">
    <source>
        <dbReference type="EMBL" id="GAI96757.1"/>
    </source>
</evidence>
<gene>
    <name evidence="1" type="ORF">S12H4_39001</name>
</gene>